<reference evidence="1 2" key="1">
    <citation type="submission" date="2023-11" db="EMBL/GenBank/DDBJ databases">
        <title>Plant-associative lifestyle of Vibrio porteresiae and its evolutionary dynamics.</title>
        <authorList>
            <person name="Rameshkumar N."/>
            <person name="Kirti K."/>
        </authorList>
    </citation>
    <scope>NUCLEOTIDE SEQUENCE [LARGE SCALE GENOMIC DNA]</scope>
    <source>
        <strain evidence="1 2">MSSRF30</strain>
    </source>
</reference>
<gene>
    <name evidence="1" type="ORF">R8Z52_12370</name>
</gene>
<dbReference type="RefSeq" id="WP_261892729.1">
    <property type="nucleotide sequence ID" value="NZ_AP024895.1"/>
</dbReference>
<accession>A0ABZ0Q945</accession>
<dbReference type="EMBL" id="CP138203">
    <property type="protein sequence ID" value="WPC72919.1"/>
    <property type="molecule type" value="Genomic_DNA"/>
</dbReference>
<proteinExistence type="predicted"/>
<evidence type="ECO:0000313" key="2">
    <source>
        <dbReference type="Proteomes" id="UP001304071"/>
    </source>
</evidence>
<keyword evidence="2" id="KW-1185">Reference proteome</keyword>
<dbReference type="Proteomes" id="UP001304071">
    <property type="component" value="Chromosome 1"/>
</dbReference>
<evidence type="ECO:0000313" key="1">
    <source>
        <dbReference type="EMBL" id="WPC72919.1"/>
    </source>
</evidence>
<name>A0ABZ0Q945_9VIBR</name>
<organism evidence="1 2">
    <name type="scientific">Vibrio porteresiae DSM 19223</name>
    <dbReference type="NCBI Taxonomy" id="1123496"/>
    <lineage>
        <taxon>Bacteria</taxon>
        <taxon>Pseudomonadati</taxon>
        <taxon>Pseudomonadota</taxon>
        <taxon>Gammaproteobacteria</taxon>
        <taxon>Vibrionales</taxon>
        <taxon>Vibrionaceae</taxon>
        <taxon>Vibrio</taxon>
    </lineage>
</organism>
<sequence length="66" mass="7468">MQRRSVDMLEAFMPYFGIAHSIKDQSGSLALSDFKLYEVPKEDKEASIDDIFAALKSVAKRNESNK</sequence>
<protein>
    <submittedName>
        <fullName evidence="1">Uncharacterized protein</fullName>
    </submittedName>
</protein>